<dbReference type="OrthoDB" id="1919336at2759"/>
<dbReference type="InterPro" id="IPR009071">
    <property type="entry name" value="HMG_box_dom"/>
</dbReference>
<dbReference type="Proteomes" id="UP000785679">
    <property type="component" value="Unassembled WGS sequence"/>
</dbReference>
<dbReference type="InterPro" id="IPR036910">
    <property type="entry name" value="HMG_box_dom_sf"/>
</dbReference>
<evidence type="ECO:0000313" key="7">
    <source>
        <dbReference type="EMBL" id="TNV75933.1"/>
    </source>
</evidence>
<comment type="caution">
    <text evidence="7">The sequence shown here is derived from an EMBL/GenBank/DDBJ whole genome shotgun (WGS) entry which is preliminary data.</text>
</comment>
<proteinExistence type="predicted"/>
<dbReference type="PANTHER" id="PTHR46318">
    <property type="entry name" value="UPSTREAM BINDING TRANSCRIPTION FACTOR"/>
    <property type="match status" value="1"/>
</dbReference>
<accession>A0A8J8SZG2</accession>
<keyword evidence="8" id="KW-1185">Reference proteome</keyword>
<protein>
    <recommendedName>
        <fullName evidence="6">HMG box domain-containing protein</fullName>
    </recommendedName>
</protein>
<dbReference type="CDD" id="cd00084">
    <property type="entry name" value="HMG-box_SF"/>
    <property type="match status" value="1"/>
</dbReference>
<reference evidence="7" key="1">
    <citation type="submission" date="2019-06" db="EMBL/GenBank/DDBJ databases">
        <authorList>
            <person name="Zheng W."/>
        </authorList>
    </citation>
    <scope>NUCLEOTIDE SEQUENCE</scope>
    <source>
        <strain evidence="7">QDHG01</strain>
    </source>
</reference>
<dbReference type="SUPFAM" id="SSF47095">
    <property type="entry name" value="HMG-box"/>
    <property type="match status" value="1"/>
</dbReference>
<feature type="compositionally biased region" description="Basic and acidic residues" evidence="5">
    <location>
        <begin position="219"/>
        <end position="228"/>
    </location>
</feature>
<evidence type="ECO:0000256" key="4">
    <source>
        <dbReference type="PROSITE-ProRule" id="PRU00267"/>
    </source>
</evidence>
<evidence type="ECO:0000313" key="8">
    <source>
        <dbReference type="Proteomes" id="UP000785679"/>
    </source>
</evidence>
<feature type="region of interest" description="Disordered" evidence="5">
    <location>
        <begin position="193"/>
        <end position="236"/>
    </location>
</feature>
<feature type="DNA-binding region" description="HMG box" evidence="4">
    <location>
        <begin position="133"/>
        <end position="186"/>
    </location>
</feature>
<dbReference type="PANTHER" id="PTHR46318:SF3">
    <property type="entry name" value="UPSTREAM BINDING TRANSCRIPTION FACTOR"/>
    <property type="match status" value="1"/>
</dbReference>
<evidence type="ECO:0000256" key="1">
    <source>
        <dbReference type="ARBA" id="ARBA00004123"/>
    </source>
</evidence>
<dbReference type="EMBL" id="RRYP01014524">
    <property type="protein sequence ID" value="TNV75933.1"/>
    <property type="molecule type" value="Genomic_DNA"/>
</dbReference>
<organism evidence="7 8">
    <name type="scientific">Halteria grandinella</name>
    <dbReference type="NCBI Taxonomy" id="5974"/>
    <lineage>
        <taxon>Eukaryota</taxon>
        <taxon>Sar</taxon>
        <taxon>Alveolata</taxon>
        <taxon>Ciliophora</taxon>
        <taxon>Intramacronucleata</taxon>
        <taxon>Spirotrichea</taxon>
        <taxon>Stichotrichia</taxon>
        <taxon>Sporadotrichida</taxon>
        <taxon>Halteriidae</taxon>
        <taxon>Halteria</taxon>
    </lineage>
</organism>
<sequence>MQFQQQPPLPPGGSSTYPSQASTEALANYMANFLRFNAPRIATFFLDMHNITQEYIQRSQHNMSIEQQTYQALLYQQQTQQQNHQIDKPVVQSSVMLSEAKKQQPERSNMQLPSLSQKSIEKKKKDKNRPENEKKPLTPFFVYMMGMRDKIKEQHPDVKSNEVTKIASELWKNLTTDEKEQWRNVALERAITNGQNTNFDYLQGGAGDKKKRSTLAKVNPKDNPEEHPGYTSSLSD</sequence>
<keyword evidence="3 4" id="KW-0539">Nucleus</keyword>
<dbReference type="SMART" id="SM00398">
    <property type="entry name" value="HMG"/>
    <property type="match status" value="1"/>
</dbReference>
<dbReference type="PROSITE" id="PS50118">
    <property type="entry name" value="HMG_BOX_2"/>
    <property type="match status" value="1"/>
</dbReference>
<evidence type="ECO:0000256" key="2">
    <source>
        <dbReference type="ARBA" id="ARBA00023125"/>
    </source>
</evidence>
<gene>
    <name evidence="7" type="ORF">FGO68_gene3942</name>
</gene>
<dbReference type="AlphaFoldDB" id="A0A8J8SZG2"/>
<feature type="region of interest" description="Disordered" evidence="5">
    <location>
        <begin position="98"/>
        <end position="139"/>
    </location>
</feature>
<dbReference type="GO" id="GO:0003677">
    <property type="term" value="F:DNA binding"/>
    <property type="evidence" value="ECO:0007669"/>
    <property type="project" value="UniProtKB-UniRule"/>
</dbReference>
<name>A0A8J8SZG2_HALGN</name>
<keyword evidence="2 4" id="KW-0238">DNA-binding</keyword>
<feature type="domain" description="HMG box" evidence="6">
    <location>
        <begin position="133"/>
        <end position="186"/>
    </location>
</feature>
<evidence type="ECO:0000256" key="3">
    <source>
        <dbReference type="ARBA" id="ARBA00023242"/>
    </source>
</evidence>
<evidence type="ECO:0000256" key="5">
    <source>
        <dbReference type="SAM" id="MobiDB-lite"/>
    </source>
</evidence>
<evidence type="ECO:0000259" key="6">
    <source>
        <dbReference type="PROSITE" id="PS50118"/>
    </source>
</evidence>
<dbReference type="Gene3D" id="1.10.30.10">
    <property type="entry name" value="High mobility group box domain"/>
    <property type="match status" value="1"/>
</dbReference>
<dbReference type="Pfam" id="PF00505">
    <property type="entry name" value="HMG_box"/>
    <property type="match status" value="1"/>
</dbReference>
<dbReference type="GO" id="GO:0005634">
    <property type="term" value="C:nucleus"/>
    <property type="evidence" value="ECO:0007669"/>
    <property type="project" value="UniProtKB-SubCell"/>
</dbReference>
<feature type="region of interest" description="Disordered" evidence="5">
    <location>
        <begin position="1"/>
        <end position="20"/>
    </location>
</feature>
<feature type="compositionally biased region" description="Polar residues" evidence="5">
    <location>
        <begin position="106"/>
        <end position="118"/>
    </location>
</feature>
<dbReference type="InterPro" id="IPR051762">
    <property type="entry name" value="UBF1"/>
</dbReference>
<comment type="subcellular location">
    <subcellularLocation>
        <location evidence="1">Nucleus</location>
    </subcellularLocation>
</comment>